<comment type="caution">
    <text evidence="3">The sequence shown here is derived from an EMBL/GenBank/DDBJ whole genome shotgun (WGS) entry which is preliminary data.</text>
</comment>
<dbReference type="InterPro" id="IPR011051">
    <property type="entry name" value="RmlC_Cupin_sf"/>
</dbReference>
<dbReference type="InterPro" id="IPR014710">
    <property type="entry name" value="RmlC-like_jellyroll"/>
</dbReference>
<evidence type="ECO:0000313" key="4">
    <source>
        <dbReference type="Proteomes" id="UP001596432"/>
    </source>
</evidence>
<name>A0ABD5Y2G8_9EURY</name>
<sequence>MTDSTRAAPVLTTGRPLDDRGDPRPGPALELDREGPSARLLRESPHALVSSPGADTWATLLERPTDGATDRPGPAVDHDRPVLVQWLGPDAPEPPAHVHPTTETFEAVEGTLTVEVDGRTRRLPPGESATVDAGVEHTFRNATGGTVAFRAELPSMRTVASLYTVWALDHEGAFGGDGEYGRPGLLHALPVSEDVYPDTETAVAPVTVQRALWATVGRLARSLGYTGIDEAYLADAFWERRVEQPPL</sequence>
<dbReference type="Proteomes" id="UP001596432">
    <property type="component" value="Unassembled WGS sequence"/>
</dbReference>
<evidence type="ECO:0000313" key="3">
    <source>
        <dbReference type="EMBL" id="MFC7141642.1"/>
    </source>
</evidence>
<dbReference type="Gene3D" id="2.60.120.10">
    <property type="entry name" value="Jelly Rolls"/>
    <property type="match status" value="1"/>
</dbReference>
<feature type="region of interest" description="Disordered" evidence="1">
    <location>
        <begin position="1"/>
        <end position="38"/>
    </location>
</feature>
<dbReference type="Pfam" id="PF07883">
    <property type="entry name" value="Cupin_2"/>
    <property type="match status" value="1"/>
</dbReference>
<dbReference type="GeneID" id="78821961"/>
<dbReference type="SUPFAM" id="SSF51182">
    <property type="entry name" value="RmlC-like cupins"/>
    <property type="match status" value="1"/>
</dbReference>
<reference evidence="3 4" key="1">
    <citation type="journal article" date="2019" name="Int. J. Syst. Evol. Microbiol.">
        <title>The Global Catalogue of Microorganisms (GCM) 10K type strain sequencing project: providing services to taxonomists for standard genome sequencing and annotation.</title>
        <authorList>
            <consortium name="The Broad Institute Genomics Platform"/>
            <consortium name="The Broad Institute Genome Sequencing Center for Infectious Disease"/>
            <person name="Wu L."/>
            <person name="Ma J."/>
        </authorList>
    </citation>
    <scope>NUCLEOTIDE SEQUENCE [LARGE SCALE GENOMIC DNA]</scope>
    <source>
        <strain evidence="3 4">XZYJT29</strain>
    </source>
</reference>
<keyword evidence="4" id="KW-1185">Reference proteome</keyword>
<evidence type="ECO:0000256" key="1">
    <source>
        <dbReference type="SAM" id="MobiDB-lite"/>
    </source>
</evidence>
<protein>
    <submittedName>
        <fullName evidence="3">Cupin domain-containing protein</fullName>
    </submittedName>
</protein>
<dbReference type="EMBL" id="JBHTAS010000001">
    <property type="protein sequence ID" value="MFC7141642.1"/>
    <property type="molecule type" value="Genomic_DNA"/>
</dbReference>
<dbReference type="RefSeq" id="WP_274322722.1">
    <property type="nucleotide sequence ID" value="NZ_CP118158.1"/>
</dbReference>
<evidence type="ECO:0000259" key="2">
    <source>
        <dbReference type="Pfam" id="PF07883"/>
    </source>
</evidence>
<dbReference type="InterPro" id="IPR013096">
    <property type="entry name" value="Cupin_2"/>
</dbReference>
<dbReference type="AlphaFoldDB" id="A0ABD5Y2G8"/>
<gene>
    <name evidence="3" type="ORF">ACFQMA_17615</name>
</gene>
<feature type="domain" description="Cupin type-2" evidence="2">
    <location>
        <begin position="87"/>
        <end position="147"/>
    </location>
</feature>
<accession>A0ABD5Y2G8</accession>
<organism evidence="3 4">
    <name type="scientific">Halosimplex aquaticum</name>
    <dbReference type="NCBI Taxonomy" id="3026162"/>
    <lineage>
        <taxon>Archaea</taxon>
        <taxon>Methanobacteriati</taxon>
        <taxon>Methanobacteriota</taxon>
        <taxon>Stenosarchaea group</taxon>
        <taxon>Halobacteria</taxon>
        <taxon>Halobacteriales</taxon>
        <taxon>Haloarculaceae</taxon>
        <taxon>Halosimplex</taxon>
    </lineage>
</organism>
<proteinExistence type="predicted"/>